<comment type="caution">
    <text evidence="2">The sequence shown here is derived from an EMBL/GenBank/DDBJ whole genome shotgun (WGS) entry which is preliminary data.</text>
</comment>
<dbReference type="GO" id="GO:0060271">
    <property type="term" value="P:cilium assembly"/>
    <property type="evidence" value="ECO:0007669"/>
    <property type="project" value="TreeGrafter"/>
</dbReference>
<feature type="region of interest" description="Disordered" evidence="1">
    <location>
        <begin position="213"/>
        <end position="243"/>
    </location>
</feature>
<keyword evidence="3" id="KW-1185">Reference proteome</keyword>
<dbReference type="Proteomes" id="UP001157974">
    <property type="component" value="Unassembled WGS sequence"/>
</dbReference>
<sequence>MERVLFIQTPATLFKSTVSPVDGRPSRSATRVSRRFVTVAAEGTPTSYEDYIRSRETGKYHGGTMKQAEEGMNSFLEGGGDMEFDGGDSGGGVVGDGNMDLEDQHNSTEMLRGGFLESKNLEDIPTEQIGQVKSAMDSRVASAGANYFGRTTGYAEKLIENITDEQRRTHRMDEVRAQQIENWHNQRAMHQTREGRQTGEMFGEKPWEPTIIKRNVKQPAGQRRDGQDWGDLKVDPSKEPSGTYELKTNIDSTAVTEIRVDNEYMTFAPYRCAFTSDSHHAFSVAPDSGTMNRRGKDPVELIVRFSPREPVSNATATLVFDTEDFTYTYRFFGST</sequence>
<proteinExistence type="predicted"/>
<dbReference type="GO" id="GO:0005929">
    <property type="term" value="C:cilium"/>
    <property type="evidence" value="ECO:0007669"/>
    <property type="project" value="TreeGrafter"/>
</dbReference>
<accession>A0AAV8USX1</accession>
<reference evidence="2 3" key="1">
    <citation type="journal article" date="2023" name="Nat. Commun.">
        <title>Origin of minicircular mitochondrial genomes in red algae.</title>
        <authorList>
            <person name="Lee Y."/>
            <person name="Cho C.H."/>
            <person name="Lee Y.M."/>
            <person name="Park S.I."/>
            <person name="Yang J.H."/>
            <person name="West J.A."/>
            <person name="Bhattacharya D."/>
            <person name="Yoon H.S."/>
        </authorList>
    </citation>
    <scope>NUCLEOTIDE SEQUENCE [LARGE SCALE GENOMIC DNA]</scope>
    <source>
        <strain evidence="2 3">CCMP1338</strain>
        <tissue evidence="2">Whole cell</tissue>
    </source>
</reference>
<name>A0AAV8USX1_9RHOD</name>
<dbReference type="PANTHER" id="PTHR45912:SF3">
    <property type="entry name" value="CILIA- AND FLAGELLA-ASSOCIATED PROTEIN 47"/>
    <property type="match status" value="1"/>
</dbReference>
<dbReference type="AlphaFoldDB" id="A0AAV8USX1"/>
<feature type="compositionally biased region" description="Basic and acidic residues" evidence="1">
    <location>
        <begin position="222"/>
        <end position="238"/>
    </location>
</feature>
<gene>
    <name evidence="2" type="ORF">NDN08_002146</name>
</gene>
<dbReference type="PANTHER" id="PTHR45912">
    <property type="entry name" value="CILIA- AND FLAGELLA-ASSOCIATED PROTEIN 47"/>
    <property type="match status" value="1"/>
</dbReference>
<organism evidence="2 3">
    <name type="scientific">Rhodosorus marinus</name>
    <dbReference type="NCBI Taxonomy" id="101924"/>
    <lineage>
        <taxon>Eukaryota</taxon>
        <taxon>Rhodophyta</taxon>
        <taxon>Stylonematophyceae</taxon>
        <taxon>Stylonematales</taxon>
        <taxon>Stylonemataceae</taxon>
        <taxon>Rhodosorus</taxon>
    </lineage>
</organism>
<evidence type="ECO:0000256" key="1">
    <source>
        <dbReference type="SAM" id="MobiDB-lite"/>
    </source>
</evidence>
<evidence type="ECO:0000313" key="2">
    <source>
        <dbReference type="EMBL" id="KAJ8905640.1"/>
    </source>
</evidence>
<protein>
    <submittedName>
        <fullName evidence="2">Uncharacterized protein</fullName>
    </submittedName>
</protein>
<dbReference type="EMBL" id="JAMWBK010000004">
    <property type="protein sequence ID" value="KAJ8905640.1"/>
    <property type="molecule type" value="Genomic_DNA"/>
</dbReference>
<evidence type="ECO:0000313" key="3">
    <source>
        <dbReference type="Proteomes" id="UP001157974"/>
    </source>
</evidence>